<dbReference type="Proteomes" id="UP000276133">
    <property type="component" value="Unassembled WGS sequence"/>
</dbReference>
<accession>A0A3M7QGK3</accession>
<comment type="caution">
    <text evidence="1">The sequence shown here is derived from an EMBL/GenBank/DDBJ whole genome shotgun (WGS) entry which is preliminary data.</text>
</comment>
<gene>
    <name evidence="1" type="ORF">BpHYR1_027172</name>
</gene>
<reference evidence="1 2" key="1">
    <citation type="journal article" date="2018" name="Sci. Rep.">
        <title>Genomic signatures of local adaptation to the degree of environmental predictability in rotifers.</title>
        <authorList>
            <person name="Franch-Gras L."/>
            <person name="Hahn C."/>
            <person name="Garcia-Roger E.M."/>
            <person name="Carmona M.J."/>
            <person name="Serra M."/>
            <person name="Gomez A."/>
        </authorList>
    </citation>
    <scope>NUCLEOTIDE SEQUENCE [LARGE SCALE GENOMIC DNA]</scope>
    <source>
        <strain evidence="1">HYR1</strain>
    </source>
</reference>
<protein>
    <submittedName>
        <fullName evidence="1">Uncharacterized protein</fullName>
    </submittedName>
</protein>
<sequence>MLLETRVSNANNKEFYKKKIKLTENLASIKQMCVILLRNGIFFNLILCLTEKSKKPKLIDILF</sequence>
<evidence type="ECO:0000313" key="1">
    <source>
        <dbReference type="EMBL" id="RNA10078.1"/>
    </source>
</evidence>
<evidence type="ECO:0000313" key="2">
    <source>
        <dbReference type="Proteomes" id="UP000276133"/>
    </source>
</evidence>
<dbReference type="AlphaFoldDB" id="A0A3M7QGK3"/>
<name>A0A3M7QGK3_BRAPC</name>
<proteinExistence type="predicted"/>
<organism evidence="1 2">
    <name type="scientific">Brachionus plicatilis</name>
    <name type="common">Marine rotifer</name>
    <name type="synonym">Brachionus muelleri</name>
    <dbReference type="NCBI Taxonomy" id="10195"/>
    <lineage>
        <taxon>Eukaryota</taxon>
        <taxon>Metazoa</taxon>
        <taxon>Spiralia</taxon>
        <taxon>Gnathifera</taxon>
        <taxon>Rotifera</taxon>
        <taxon>Eurotatoria</taxon>
        <taxon>Monogononta</taxon>
        <taxon>Pseudotrocha</taxon>
        <taxon>Ploima</taxon>
        <taxon>Brachionidae</taxon>
        <taxon>Brachionus</taxon>
    </lineage>
</organism>
<dbReference type="EMBL" id="REGN01006309">
    <property type="protein sequence ID" value="RNA10078.1"/>
    <property type="molecule type" value="Genomic_DNA"/>
</dbReference>
<keyword evidence="2" id="KW-1185">Reference proteome</keyword>